<keyword evidence="3 5" id="KW-0378">Hydrolase</keyword>
<dbReference type="PRINTS" id="PR00723">
    <property type="entry name" value="SUBTILISIN"/>
</dbReference>
<sequence>MSKYGDLLRFLYSGVEDELLRTQGQAHASIASETGEAPPGLPADGERHQDDEEALEIENQQAFLDFEVKLPFRSDGTHDFDAQDQAMTDVEQRAVEDQVTFFNHQLNNAERPLLRDNFRDEPDEFAGFQAVRSYVTHAAEHGQADKTWRRALLPSKLSDFCAWVRRFTSFNELWEQKRKQEEILAAGDCPRSEVAHQELLYKLLNDHRECRSQAHRDFLQLPVLDGDTFKMLLSTCTGPHNEQTDTNLHEASFTFESGSQVGTCSHTDICTQLGRYRRAKRRLCLSFDPSGLWLREDPTGSRREVLSTPKPVSLAAFFQQESLREDMPDTWLKKSRLAFRLATSLHCLYPGPWIQENWEAHVIQLLDIDSPCIPCEYHGDWKSTNPVWQEFSQLQAPLNWEWPLFFLCFAQLLVDIREGKPGGSYPTKPTRDWHQTLLCKAEETLRNEQLEWYGEAILGCLDYAMNFIIEKNKTGDDRDAAQAAIRSTIVENLAKNLEKWEGACGNYSRPEPKAVGELTGQTAATKPGNHGCSSSARTSSFTLFSDEEERYEEGLRDDNDTTDFLNRMKNFTPKFIKPLIDGKTLPPNYKRIRIAVLDTGLHIDEQDTQDTLLKFSSERVLTKHSKNYTGSSKEDRGNDIDDTHGHGTHVVRLLLKLAPRAEILVVKVSNGRTLETTKLGQLIDALEYAGQSADIINLSFGLDQGAKRLIQPVIDRIWEDGKLIFAAASNSGGNGKRAYPAKGSGVFAIHATKGNGYSPENMNPPADKILNNFATLGYRIPSRWDGKDVHISGTSFATPVAAAIAANALEFVQLAPPHYRSSNSRYFHVWGGMKHLFSCMSNKVDGYDYVRPWADNMFDTDASIDNMYERLKKMSIQHHRGTAESMSRRCSG</sequence>
<feature type="domain" description="Peptidase S8/S53" evidence="7">
    <location>
        <begin position="591"/>
        <end position="811"/>
    </location>
</feature>
<evidence type="ECO:0000256" key="5">
    <source>
        <dbReference type="PROSITE-ProRule" id="PRU01240"/>
    </source>
</evidence>
<evidence type="ECO:0000256" key="6">
    <source>
        <dbReference type="SAM" id="MobiDB-lite"/>
    </source>
</evidence>
<feature type="active site" description="Charge relay system" evidence="5">
    <location>
        <position position="598"/>
    </location>
</feature>
<proteinExistence type="inferred from homology"/>
<dbReference type="PROSITE" id="PS00138">
    <property type="entry name" value="SUBTILASE_SER"/>
    <property type="match status" value="1"/>
</dbReference>
<evidence type="ECO:0000313" key="9">
    <source>
        <dbReference type="EMBL" id="RSL48362.1"/>
    </source>
</evidence>
<dbReference type="PANTHER" id="PTHR43806">
    <property type="entry name" value="PEPTIDASE S8"/>
    <property type="match status" value="1"/>
</dbReference>
<feature type="active site" description="Charge relay system" evidence="5">
    <location>
        <position position="646"/>
    </location>
</feature>
<dbReference type="InterPro" id="IPR000209">
    <property type="entry name" value="Peptidase_S8/S53_dom"/>
</dbReference>
<dbReference type="Gene3D" id="3.40.50.200">
    <property type="entry name" value="Peptidase S8/S53 domain"/>
    <property type="match status" value="1"/>
</dbReference>
<dbReference type="SUPFAM" id="SSF52743">
    <property type="entry name" value="Subtilisin-like"/>
    <property type="match status" value="1"/>
</dbReference>
<feature type="compositionally biased region" description="Basic and acidic residues" evidence="6">
    <location>
        <begin position="632"/>
        <end position="643"/>
    </location>
</feature>
<evidence type="ECO:0000256" key="3">
    <source>
        <dbReference type="ARBA" id="ARBA00022801"/>
    </source>
</evidence>
<dbReference type="InterPro" id="IPR056002">
    <property type="entry name" value="DUF7580"/>
</dbReference>
<dbReference type="EMBL" id="NKCI01000198">
    <property type="protein sequence ID" value="RSL48362.1"/>
    <property type="molecule type" value="Genomic_DNA"/>
</dbReference>
<keyword evidence="2 5" id="KW-0645">Protease</keyword>
<feature type="region of interest" description="Disordered" evidence="6">
    <location>
        <begin position="624"/>
        <end position="643"/>
    </location>
</feature>
<dbReference type="GO" id="GO:0006508">
    <property type="term" value="P:proteolysis"/>
    <property type="evidence" value="ECO:0007669"/>
    <property type="project" value="UniProtKB-KW"/>
</dbReference>
<dbReference type="InterPro" id="IPR015500">
    <property type="entry name" value="Peptidase_S8_subtilisin-rel"/>
</dbReference>
<dbReference type="InterPro" id="IPR050131">
    <property type="entry name" value="Peptidase_S8_subtilisin-like"/>
</dbReference>
<dbReference type="InterPro" id="IPR036852">
    <property type="entry name" value="Peptidase_S8/S53_dom_sf"/>
</dbReference>
<keyword evidence="4 5" id="KW-0720">Serine protease</keyword>
<dbReference type="Pfam" id="PF24476">
    <property type="entry name" value="DUF7580"/>
    <property type="match status" value="1"/>
</dbReference>
<evidence type="ECO:0000256" key="1">
    <source>
        <dbReference type="ARBA" id="ARBA00011073"/>
    </source>
</evidence>
<evidence type="ECO:0000259" key="7">
    <source>
        <dbReference type="Pfam" id="PF00082"/>
    </source>
</evidence>
<dbReference type="GO" id="GO:0004252">
    <property type="term" value="F:serine-type endopeptidase activity"/>
    <property type="evidence" value="ECO:0007669"/>
    <property type="project" value="UniProtKB-UniRule"/>
</dbReference>
<dbReference type="Proteomes" id="UP000288168">
    <property type="component" value="Unassembled WGS sequence"/>
</dbReference>
<evidence type="ECO:0000256" key="2">
    <source>
        <dbReference type="ARBA" id="ARBA00022670"/>
    </source>
</evidence>
<dbReference type="STRING" id="1325734.A0A428P5P8"/>
<feature type="active site" description="Charge relay system" evidence="5">
    <location>
        <position position="795"/>
    </location>
</feature>
<comment type="caution">
    <text evidence="9">The sequence shown here is derived from an EMBL/GenBank/DDBJ whole genome shotgun (WGS) entry which is preliminary data.</text>
</comment>
<evidence type="ECO:0000256" key="4">
    <source>
        <dbReference type="ARBA" id="ARBA00022825"/>
    </source>
</evidence>
<comment type="similarity">
    <text evidence="1 5">Belongs to the peptidase S8 family.</text>
</comment>
<keyword evidence="10" id="KW-1185">Reference proteome</keyword>
<evidence type="ECO:0000259" key="8">
    <source>
        <dbReference type="Pfam" id="PF24476"/>
    </source>
</evidence>
<dbReference type="AlphaFoldDB" id="A0A428P5P8"/>
<dbReference type="OrthoDB" id="206201at2759"/>
<dbReference type="CDD" id="cd00306">
    <property type="entry name" value="Peptidases_S8_S53"/>
    <property type="match status" value="1"/>
</dbReference>
<dbReference type="PANTHER" id="PTHR43806:SF11">
    <property type="entry name" value="CEREVISIN-RELATED"/>
    <property type="match status" value="1"/>
</dbReference>
<protein>
    <submittedName>
        <fullName evidence="9">Uncharacterized protein</fullName>
    </submittedName>
</protein>
<dbReference type="InterPro" id="IPR023828">
    <property type="entry name" value="Peptidase_S8_Ser-AS"/>
</dbReference>
<name>A0A428P5P8_9HYPO</name>
<evidence type="ECO:0000313" key="10">
    <source>
        <dbReference type="Proteomes" id="UP000288168"/>
    </source>
</evidence>
<accession>A0A428P5P8</accession>
<organism evidence="9 10">
    <name type="scientific">Fusarium duplospermum</name>
    <dbReference type="NCBI Taxonomy" id="1325734"/>
    <lineage>
        <taxon>Eukaryota</taxon>
        <taxon>Fungi</taxon>
        <taxon>Dikarya</taxon>
        <taxon>Ascomycota</taxon>
        <taxon>Pezizomycotina</taxon>
        <taxon>Sordariomycetes</taxon>
        <taxon>Hypocreomycetidae</taxon>
        <taxon>Hypocreales</taxon>
        <taxon>Nectriaceae</taxon>
        <taxon>Fusarium</taxon>
        <taxon>Fusarium solani species complex</taxon>
    </lineage>
</organism>
<feature type="domain" description="DUF7580" evidence="8">
    <location>
        <begin position="200"/>
        <end position="499"/>
    </location>
</feature>
<dbReference type="Pfam" id="PF00082">
    <property type="entry name" value="Peptidase_S8"/>
    <property type="match status" value="1"/>
</dbReference>
<dbReference type="PROSITE" id="PS51892">
    <property type="entry name" value="SUBTILASE"/>
    <property type="match status" value="1"/>
</dbReference>
<reference evidence="9 10" key="1">
    <citation type="submission" date="2017-06" db="EMBL/GenBank/DDBJ databases">
        <title>Comparative genomic analysis of Ambrosia Fusariam Clade fungi.</title>
        <authorList>
            <person name="Stajich J.E."/>
            <person name="Carrillo J."/>
            <person name="Kijimoto T."/>
            <person name="Eskalen A."/>
            <person name="O'Donnell K."/>
            <person name="Kasson M."/>
        </authorList>
    </citation>
    <scope>NUCLEOTIDE SEQUENCE [LARGE SCALE GENOMIC DNA]</scope>
    <source>
        <strain evidence="9 10">NRRL62584</strain>
    </source>
</reference>
<gene>
    <name evidence="9" type="ORF">CEP54_012969</name>
</gene>